<feature type="chain" id="PRO_5046459719" evidence="2">
    <location>
        <begin position="19"/>
        <end position="257"/>
    </location>
</feature>
<organism evidence="3 4">
    <name type="scientific">Plutella xylostella</name>
    <name type="common">Diamondback moth</name>
    <name type="synonym">Plutella maculipennis</name>
    <dbReference type="NCBI Taxonomy" id="51655"/>
    <lineage>
        <taxon>Eukaryota</taxon>
        <taxon>Metazoa</taxon>
        <taxon>Ecdysozoa</taxon>
        <taxon>Arthropoda</taxon>
        <taxon>Hexapoda</taxon>
        <taxon>Insecta</taxon>
        <taxon>Pterygota</taxon>
        <taxon>Neoptera</taxon>
        <taxon>Endopterygota</taxon>
        <taxon>Lepidoptera</taxon>
        <taxon>Glossata</taxon>
        <taxon>Ditrysia</taxon>
        <taxon>Yponomeutoidea</taxon>
        <taxon>Plutellidae</taxon>
        <taxon>Plutella</taxon>
    </lineage>
</organism>
<keyword evidence="4" id="KW-1185">Reference proteome</keyword>
<proteinExistence type="predicted"/>
<feature type="region of interest" description="Disordered" evidence="1">
    <location>
        <begin position="72"/>
        <end position="131"/>
    </location>
</feature>
<gene>
    <name evidence="3" type="ORF">JYU34_003653</name>
</gene>
<sequence>MKTILAFVVVSCALGTQGYPYYPYYGSNLDSLSYGSHDGSQGAMVLNRYYQPYYRAAAGGGGVAAFMYQQPSQPSQGYHQPAPSQGYHHPAPSQGYYQPDRRQVDAQAPPQQNEVYYPQQPDETYTPKATEQTTKLIEADPTTEKIELFSTTLKTIEPEITEPEVEEVEEPKPRRRVSKKKQVKRPVEDEEDDELARMPGGTFFPMFFGWGRSGQGQAPGVMAIANAYSTGRGGVSSSHATAYGPPRTEPEYTKSSQ</sequence>
<feature type="compositionally biased region" description="Basic residues" evidence="1">
    <location>
        <begin position="173"/>
        <end position="184"/>
    </location>
</feature>
<evidence type="ECO:0000256" key="1">
    <source>
        <dbReference type="SAM" id="MobiDB-lite"/>
    </source>
</evidence>
<evidence type="ECO:0000313" key="3">
    <source>
        <dbReference type="EMBL" id="KAG7310827.1"/>
    </source>
</evidence>
<dbReference type="Proteomes" id="UP000823941">
    <property type="component" value="Chromosome 5"/>
</dbReference>
<evidence type="ECO:0000313" key="4">
    <source>
        <dbReference type="Proteomes" id="UP000823941"/>
    </source>
</evidence>
<feature type="region of interest" description="Disordered" evidence="1">
    <location>
        <begin position="230"/>
        <end position="257"/>
    </location>
</feature>
<keyword evidence="2" id="KW-0732">Signal</keyword>
<feature type="compositionally biased region" description="Acidic residues" evidence="1">
    <location>
        <begin position="160"/>
        <end position="169"/>
    </location>
</feature>
<dbReference type="EMBL" id="JAHIBW010000005">
    <property type="protein sequence ID" value="KAG7310827.1"/>
    <property type="molecule type" value="Genomic_DNA"/>
</dbReference>
<comment type="caution">
    <text evidence="3">The sequence shown here is derived from an EMBL/GenBank/DDBJ whole genome shotgun (WGS) entry which is preliminary data.</text>
</comment>
<accession>A0ABQ7R0N2</accession>
<feature type="region of interest" description="Disordered" evidence="1">
    <location>
        <begin position="160"/>
        <end position="200"/>
    </location>
</feature>
<protein>
    <submittedName>
        <fullName evidence="3">Uncharacterized protein</fullName>
    </submittedName>
</protein>
<reference evidence="3 4" key="1">
    <citation type="submission" date="2021-06" db="EMBL/GenBank/DDBJ databases">
        <title>A haploid diamondback moth (Plutella xylostella L.) genome assembly resolves 31 chromosomes and identifies a diamide resistance mutation.</title>
        <authorList>
            <person name="Ward C.M."/>
            <person name="Perry K.D."/>
            <person name="Baker G."/>
            <person name="Powis K."/>
            <person name="Heckel D.G."/>
            <person name="Baxter S.W."/>
        </authorList>
    </citation>
    <scope>NUCLEOTIDE SEQUENCE [LARGE SCALE GENOMIC DNA]</scope>
    <source>
        <strain evidence="3 4">LV</strain>
        <tissue evidence="3">Single pupa</tissue>
    </source>
</reference>
<feature type="compositionally biased region" description="Basic and acidic residues" evidence="1">
    <location>
        <begin position="248"/>
        <end position="257"/>
    </location>
</feature>
<name>A0ABQ7R0N2_PLUXY</name>
<feature type="compositionally biased region" description="Polar residues" evidence="1">
    <location>
        <begin position="121"/>
        <end position="131"/>
    </location>
</feature>
<feature type="signal peptide" evidence="2">
    <location>
        <begin position="1"/>
        <end position="18"/>
    </location>
</feature>
<evidence type="ECO:0000256" key="2">
    <source>
        <dbReference type="SAM" id="SignalP"/>
    </source>
</evidence>